<evidence type="ECO:0000313" key="7">
    <source>
        <dbReference type="Proteomes" id="UP000712673"/>
    </source>
</evidence>
<dbReference type="Gene3D" id="2.30.110.10">
    <property type="entry name" value="Electron Transport, Fmn-binding Protein, Chain A"/>
    <property type="match status" value="1"/>
</dbReference>
<dbReference type="GO" id="GO:0010181">
    <property type="term" value="F:FMN binding"/>
    <property type="evidence" value="ECO:0007669"/>
    <property type="project" value="InterPro"/>
</dbReference>
<feature type="domain" description="Flavin reductase like" evidence="5">
    <location>
        <begin position="19"/>
        <end position="173"/>
    </location>
</feature>
<dbReference type="PANTHER" id="PTHR33798">
    <property type="entry name" value="FLAVOPROTEIN OXYGENASE"/>
    <property type="match status" value="1"/>
</dbReference>
<dbReference type="Proteomes" id="UP000712673">
    <property type="component" value="Unassembled WGS sequence"/>
</dbReference>
<comment type="similarity">
    <text evidence="4">Belongs to the flavoredoxin family.</text>
</comment>
<comment type="cofactor">
    <cofactor evidence="1">
        <name>FMN</name>
        <dbReference type="ChEBI" id="CHEBI:58210"/>
    </cofactor>
</comment>
<evidence type="ECO:0000256" key="1">
    <source>
        <dbReference type="ARBA" id="ARBA00001917"/>
    </source>
</evidence>
<evidence type="ECO:0000256" key="2">
    <source>
        <dbReference type="ARBA" id="ARBA00022630"/>
    </source>
</evidence>
<dbReference type="Pfam" id="PF01613">
    <property type="entry name" value="Flavin_Reduct"/>
    <property type="match status" value="1"/>
</dbReference>
<dbReference type="SMART" id="SM00903">
    <property type="entry name" value="Flavin_Reduct"/>
    <property type="match status" value="1"/>
</dbReference>
<evidence type="ECO:0000259" key="5">
    <source>
        <dbReference type="SMART" id="SM00903"/>
    </source>
</evidence>
<accession>A0A937W0F6</accession>
<dbReference type="AlphaFoldDB" id="A0A937W0F6"/>
<keyword evidence="3" id="KW-0288">FMN</keyword>
<dbReference type="GO" id="GO:0016646">
    <property type="term" value="F:oxidoreductase activity, acting on the CH-NH group of donors, NAD or NADP as acceptor"/>
    <property type="evidence" value="ECO:0007669"/>
    <property type="project" value="UniProtKB-ARBA"/>
</dbReference>
<evidence type="ECO:0000313" key="6">
    <source>
        <dbReference type="EMBL" id="MBM3224568.1"/>
    </source>
</evidence>
<dbReference type="SUPFAM" id="SSF50475">
    <property type="entry name" value="FMN-binding split barrel"/>
    <property type="match status" value="1"/>
</dbReference>
<name>A0A937W0F6_UNCTE</name>
<reference evidence="6" key="1">
    <citation type="submission" date="2019-03" db="EMBL/GenBank/DDBJ databases">
        <title>Lake Tanganyika Metagenome-Assembled Genomes (MAGs).</title>
        <authorList>
            <person name="Tran P."/>
        </authorList>
    </citation>
    <scope>NUCLEOTIDE SEQUENCE</scope>
    <source>
        <strain evidence="6">K_DeepCast_65m_m2_066</strain>
    </source>
</reference>
<evidence type="ECO:0000256" key="3">
    <source>
        <dbReference type="ARBA" id="ARBA00022643"/>
    </source>
</evidence>
<dbReference type="EMBL" id="VGLS01000354">
    <property type="protein sequence ID" value="MBM3224568.1"/>
    <property type="molecule type" value="Genomic_DNA"/>
</dbReference>
<organism evidence="6 7">
    <name type="scientific">Tectimicrobiota bacterium</name>
    <dbReference type="NCBI Taxonomy" id="2528274"/>
    <lineage>
        <taxon>Bacteria</taxon>
        <taxon>Pseudomonadati</taxon>
        <taxon>Nitrospinota/Tectimicrobiota group</taxon>
        <taxon>Candidatus Tectimicrobiota</taxon>
    </lineage>
</organism>
<dbReference type="InterPro" id="IPR012349">
    <property type="entry name" value="Split_barrel_FMN-bd"/>
</dbReference>
<protein>
    <submittedName>
        <fullName evidence="6">Flavin reductase family protein</fullName>
    </submittedName>
</protein>
<dbReference type="InterPro" id="IPR002563">
    <property type="entry name" value="Flavin_Rdtase-like_dom"/>
</dbReference>
<dbReference type="PANTHER" id="PTHR33798:SF5">
    <property type="entry name" value="FLAVIN REDUCTASE LIKE DOMAIN-CONTAINING PROTEIN"/>
    <property type="match status" value="1"/>
</dbReference>
<evidence type="ECO:0000256" key="4">
    <source>
        <dbReference type="ARBA" id="ARBA00038054"/>
    </source>
</evidence>
<gene>
    <name evidence="6" type="ORF">FJZ47_12300</name>
</gene>
<sequence>MQIDPEIVEKQAIYKLLIGCVVPRPIAWVSSIDATGIANVAPFSFFMAVCNDPPTLAFSSGRREGSKKDTIRNIEYSHDFVVNIVDDALAEQMNLTSGEYPPDVDEFAITGLTAAAGVKVKAPRVVEAPISMECRVTQILPVGHGPHSLVLGEIVHFHIRDDLYNPSTGRIDMHALHPVGRLAGNLYTHVHDIFEMKRPVENYAG</sequence>
<keyword evidence="2" id="KW-0285">Flavoprotein</keyword>
<comment type="caution">
    <text evidence="6">The sequence shown here is derived from an EMBL/GenBank/DDBJ whole genome shotgun (WGS) entry which is preliminary data.</text>
</comment>
<proteinExistence type="inferred from homology"/>